<accession>A0A645BRE6</accession>
<name>A0A645BRE6_9ZZZZ</name>
<sequence>MNTIEDYIEQIKNLSLEELHLFQEHILKEKDSRNPQKYIYTHDCCGYSNYHMNKYKHYSKRITAIDDSKTNGYAFQGEFLNVRKENLIPDGSYILEVCNMSLKLYKINKESKELVLEGYSNMFVSFIKEAKELTKM</sequence>
<dbReference type="AlphaFoldDB" id="A0A645BRE6"/>
<protein>
    <submittedName>
        <fullName evidence="1">Uncharacterized protein</fullName>
    </submittedName>
</protein>
<proteinExistence type="predicted"/>
<dbReference type="EMBL" id="VSSQ01021544">
    <property type="protein sequence ID" value="MPM67191.1"/>
    <property type="molecule type" value="Genomic_DNA"/>
</dbReference>
<organism evidence="1">
    <name type="scientific">bioreactor metagenome</name>
    <dbReference type="NCBI Taxonomy" id="1076179"/>
    <lineage>
        <taxon>unclassified sequences</taxon>
        <taxon>metagenomes</taxon>
        <taxon>ecological metagenomes</taxon>
    </lineage>
</organism>
<comment type="caution">
    <text evidence="1">The sequence shown here is derived from an EMBL/GenBank/DDBJ whole genome shotgun (WGS) entry which is preliminary data.</text>
</comment>
<evidence type="ECO:0000313" key="1">
    <source>
        <dbReference type="EMBL" id="MPM67191.1"/>
    </source>
</evidence>
<reference evidence="1" key="1">
    <citation type="submission" date="2019-08" db="EMBL/GenBank/DDBJ databases">
        <authorList>
            <person name="Kucharzyk K."/>
            <person name="Murdoch R.W."/>
            <person name="Higgins S."/>
            <person name="Loffler F."/>
        </authorList>
    </citation>
    <scope>NUCLEOTIDE SEQUENCE</scope>
</reference>
<gene>
    <name evidence="1" type="ORF">SDC9_114108</name>
</gene>